<dbReference type="Proteomes" id="UP000658278">
    <property type="component" value="Unassembled WGS sequence"/>
</dbReference>
<name>A0A934VHG1_9BACT</name>
<gene>
    <name evidence="1" type="ORF">JIN81_18520</name>
</gene>
<keyword evidence="2" id="KW-1185">Reference proteome</keyword>
<protein>
    <submittedName>
        <fullName evidence="1">Uncharacterized protein</fullName>
    </submittedName>
</protein>
<dbReference type="RefSeq" id="WP_200283509.1">
    <property type="nucleotide sequence ID" value="NZ_JAENII010000027.1"/>
</dbReference>
<dbReference type="AlphaFoldDB" id="A0A934VHG1"/>
<organism evidence="1 2">
    <name type="scientific">Haloferula rosea</name>
    <dbReference type="NCBI Taxonomy" id="490093"/>
    <lineage>
        <taxon>Bacteria</taxon>
        <taxon>Pseudomonadati</taxon>
        <taxon>Verrucomicrobiota</taxon>
        <taxon>Verrucomicrobiia</taxon>
        <taxon>Verrucomicrobiales</taxon>
        <taxon>Verrucomicrobiaceae</taxon>
        <taxon>Haloferula</taxon>
    </lineage>
</organism>
<evidence type="ECO:0000313" key="1">
    <source>
        <dbReference type="EMBL" id="MBK1829037.1"/>
    </source>
</evidence>
<comment type="caution">
    <text evidence="1">The sequence shown here is derived from an EMBL/GenBank/DDBJ whole genome shotgun (WGS) entry which is preliminary data.</text>
</comment>
<proteinExistence type="predicted"/>
<dbReference type="EMBL" id="JAENII010000027">
    <property type="protein sequence ID" value="MBK1829037.1"/>
    <property type="molecule type" value="Genomic_DNA"/>
</dbReference>
<sequence>MTADEVAESTSKLAGRYEEHWRDDQKIRHFSQQLRPVPDAAVFDGLFRYFRQSGHGDPGMLRQEVAGSLLFFRAPEPTIPLDQILLECMETYNLSIEQLPWYLSRHFGRDRFRVEVDTLLSSTSLSERSTKSLETLLYWIRVPEEQIREVLVRVAPTEE</sequence>
<reference evidence="1" key="1">
    <citation type="submission" date="2021-01" db="EMBL/GenBank/DDBJ databases">
        <title>Modified the classification status of verrucomicrobia.</title>
        <authorList>
            <person name="Feng X."/>
        </authorList>
    </citation>
    <scope>NUCLEOTIDE SEQUENCE</scope>
    <source>
        <strain evidence="1">KCTC 22201</strain>
    </source>
</reference>
<evidence type="ECO:0000313" key="2">
    <source>
        <dbReference type="Proteomes" id="UP000658278"/>
    </source>
</evidence>
<accession>A0A934VHG1</accession>